<dbReference type="EMBL" id="CP000724">
    <property type="protein sequence ID" value="ABR46857.1"/>
    <property type="molecule type" value="Genomic_DNA"/>
</dbReference>
<dbReference type="GO" id="GO:0042802">
    <property type="term" value="F:identical protein binding"/>
    <property type="evidence" value="ECO:0007669"/>
    <property type="project" value="TreeGrafter"/>
</dbReference>
<dbReference type="STRING" id="293826.Amet_0631"/>
<dbReference type="GO" id="GO:0005524">
    <property type="term" value="F:ATP binding"/>
    <property type="evidence" value="ECO:0007669"/>
    <property type="project" value="UniProtKB-KW"/>
</dbReference>
<dbReference type="Proteomes" id="UP000001572">
    <property type="component" value="Chromosome"/>
</dbReference>
<name>A6TKY9_ALKMQ</name>
<dbReference type="PANTHER" id="PTHR40448:SF1">
    <property type="entry name" value="TWO-COMPONENT SENSOR HISTIDINE KINASE"/>
    <property type="match status" value="1"/>
</dbReference>
<keyword evidence="2" id="KW-0547">Nucleotide-binding</keyword>
<dbReference type="KEGG" id="amt:Amet_0631"/>
<gene>
    <name evidence="2" type="ordered locus">Amet_0631</name>
</gene>
<reference evidence="3" key="1">
    <citation type="journal article" date="2016" name="Genome Announc.">
        <title>Complete genome sequence of Alkaliphilus metalliredigens strain QYMF, an alkaliphilic and metal-reducing bacterium isolated from borax-contaminated leachate ponds.</title>
        <authorList>
            <person name="Hwang C."/>
            <person name="Copeland A."/>
            <person name="Lucas S."/>
            <person name="Lapidus A."/>
            <person name="Barry K."/>
            <person name="Detter J.C."/>
            <person name="Glavina Del Rio T."/>
            <person name="Hammon N."/>
            <person name="Israni S."/>
            <person name="Dalin E."/>
            <person name="Tice H."/>
            <person name="Pitluck S."/>
            <person name="Chertkov O."/>
            <person name="Brettin T."/>
            <person name="Bruce D."/>
            <person name="Han C."/>
            <person name="Schmutz J."/>
            <person name="Larimer F."/>
            <person name="Land M.L."/>
            <person name="Hauser L."/>
            <person name="Kyrpides N."/>
            <person name="Mikhailova N."/>
            <person name="Ye Q."/>
            <person name="Zhou J."/>
            <person name="Richardson P."/>
            <person name="Fields M.W."/>
        </authorList>
    </citation>
    <scope>NUCLEOTIDE SEQUENCE [LARGE SCALE GENOMIC DNA]</scope>
    <source>
        <strain evidence="3">QYMF</strain>
    </source>
</reference>
<organism evidence="2 3">
    <name type="scientific">Alkaliphilus metalliredigens (strain QYMF)</name>
    <dbReference type="NCBI Taxonomy" id="293826"/>
    <lineage>
        <taxon>Bacteria</taxon>
        <taxon>Bacillati</taxon>
        <taxon>Bacillota</taxon>
        <taxon>Clostridia</taxon>
        <taxon>Peptostreptococcales</taxon>
        <taxon>Natronincolaceae</taxon>
        <taxon>Alkaliphilus</taxon>
    </lineage>
</organism>
<protein>
    <submittedName>
        <fullName evidence="2">ATP-binding region, ATPase domain protein</fullName>
    </submittedName>
</protein>
<accession>A6TKY9</accession>
<sequence length="163" mass="18533">MHCIEEEFSSVNEIIDIGHPIIMVLVDIKREKARREKISFDIEIDVPRNLTIDDIDLSIVLSNVLDNAIEACISSNSVNMTIDLKMYVNEGYLIIKIVNTKSPSYFIDEESIEQSFTTKPDKSNHGIGLRNIKKVIVQNNGYIKLNDKGTVMEIQIALPQIER</sequence>
<dbReference type="HOGENOM" id="CLU_020211_9_3_9"/>
<dbReference type="InterPro" id="IPR036890">
    <property type="entry name" value="HATPase_C_sf"/>
</dbReference>
<dbReference type="PANTHER" id="PTHR40448">
    <property type="entry name" value="TWO-COMPONENT SENSOR HISTIDINE KINASE"/>
    <property type="match status" value="1"/>
</dbReference>
<dbReference type="SUPFAM" id="SSF55874">
    <property type="entry name" value="ATPase domain of HSP90 chaperone/DNA topoisomerase II/histidine kinase"/>
    <property type="match status" value="1"/>
</dbReference>
<evidence type="ECO:0000313" key="3">
    <source>
        <dbReference type="Proteomes" id="UP000001572"/>
    </source>
</evidence>
<dbReference type="Pfam" id="PF14501">
    <property type="entry name" value="HATPase_c_5"/>
    <property type="match status" value="1"/>
</dbReference>
<evidence type="ECO:0000313" key="2">
    <source>
        <dbReference type="EMBL" id="ABR46857.1"/>
    </source>
</evidence>
<dbReference type="AlphaFoldDB" id="A6TKY9"/>
<keyword evidence="2" id="KW-0067">ATP-binding</keyword>
<dbReference type="InterPro" id="IPR032834">
    <property type="entry name" value="NatK-like_C"/>
</dbReference>
<proteinExistence type="predicted"/>
<dbReference type="Gene3D" id="3.30.565.10">
    <property type="entry name" value="Histidine kinase-like ATPase, C-terminal domain"/>
    <property type="match status" value="1"/>
</dbReference>
<keyword evidence="3" id="KW-1185">Reference proteome</keyword>
<evidence type="ECO:0000259" key="1">
    <source>
        <dbReference type="Pfam" id="PF14501"/>
    </source>
</evidence>
<dbReference type="eggNOG" id="COG3290">
    <property type="taxonomic scope" value="Bacteria"/>
</dbReference>
<feature type="domain" description="Sensor histidine kinase NatK-like C-terminal" evidence="1">
    <location>
        <begin position="55"/>
        <end position="159"/>
    </location>
</feature>